<evidence type="ECO:0008006" key="3">
    <source>
        <dbReference type="Google" id="ProtNLM"/>
    </source>
</evidence>
<comment type="caution">
    <text evidence="1">The sequence shown here is derived from an EMBL/GenBank/DDBJ whole genome shotgun (WGS) entry which is preliminary data.</text>
</comment>
<dbReference type="NCBIfam" id="NF047719">
    <property type="entry name" value="SCO6745_fam_HTH"/>
    <property type="match status" value="1"/>
</dbReference>
<dbReference type="STRING" id="1912961.BU204_24440"/>
<proteinExistence type="predicted"/>
<dbReference type="Pfam" id="PF21863">
    <property type="entry name" value="HTH_67"/>
    <property type="match status" value="1"/>
</dbReference>
<dbReference type="RefSeq" id="WP_075128087.1">
    <property type="nucleotide sequence ID" value="NZ_MSIE01000047.1"/>
</dbReference>
<dbReference type="Proteomes" id="UP000185596">
    <property type="component" value="Unassembled WGS sequence"/>
</dbReference>
<dbReference type="OrthoDB" id="157052at2"/>
<reference evidence="1 2" key="1">
    <citation type="submission" date="2016-12" db="EMBL/GenBank/DDBJ databases">
        <title>The draft genome sequence of Actinophytocola sp. 11-183.</title>
        <authorList>
            <person name="Wang W."/>
            <person name="Yuan L."/>
        </authorList>
    </citation>
    <scope>NUCLEOTIDE SEQUENCE [LARGE SCALE GENOMIC DNA]</scope>
    <source>
        <strain evidence="1 2">11-183</strain>
    </source>
</reference>
<dbReference type="EMBL" id="MSIE01000047">
    <property type="protein sequence ID" value="OLF14893.1"/>
    <property type="molecule type" value="Genomic_DNA"/>
</dbReference>
<dbReference type="InterPro" id="IPR054058">
    <property type="entry name" value="HTH_67"/>
</dbReference>
<evidence type="ECO:0000313" key="2">
    <source>
        <dbReference type="Proteomes" id="UP000185596"/>
    </source>
</evidence>
<gene>
    <name evidence="1" type="ORF">BU204_24440</name>
</gene>
<sequence length="282" mass="29557">MHPARRLWASLEPLHDVVYFAPTVRDTGKTLGLRGFWMTYFAFRAAPLGAVGPGPVLATFAGFEPSMVAKALPDAWTRTTPAACLAARLEVSAAALRGLVDEQACGEVVPVLAPVLAAADPTGRPLYAANAGLPLPADEVGALWQLATTLREHRGDGHVAALVANGVTGLEALLLQTGAGTFPDEVLRTVRGWSEQWWSAAAAGLRERDLLTGDGALTSVGRALLDDVEARTDAASWNGCLAALGEEGARRLVEVLAPSVEAVWSSGILPEVNPTGLRRQSA</sequence>
<evidence type="ECO:0000313" key="1">
    <source>
        <dbReference type="EMBL" id="OLF14893.1"/>
    </source>
</evidence>
<name>A0A1Q8CKM0_9PSEU</name>
<protein>
    <recommendedName>
        <fullName evidence="3">SalK</fullName>
    </recommendedName>
</protein>
<organism evidence="1 2">
    <name type="scientific">Actinophytocola xanthii</name>
    <dbReference type="NCBI Taxonomy" id="1912961"/>
    <lineage>
        <taxon>Bacteria</taxon>
        <taxon>Bacillati</taxon>
        <taxon>Actinomycetota</taxon>
        <taxon>Actinomycetes</taxon>
        <taxon>Pseudonocardiales</taxon>
        <taxon>Pseudonocardiaceae</taxon>
    </lineage>
</organism>
<keyword evidence="2" id="KW-1185">Reference proteome</keyword>
<accession>A0A1Q8CKM0</accession>
<dbReference type="AlphaFoldDB" id="A0A1Q8CKM0"/>